<dbReference type="InterPro" id="IPR009097">
    <property type="entry name" value="Cyclic_Pdiesterase"/>
</dbReference>
<dbReference type="OrthoDB" id="2082235at2"/>
<keyword evidence="2" id="KW-1185">Reference proteome</keyword>
<keyword evidence="1" id="KW-0436">Ligase</keyword>
<dbReference type="SUPFAM" id="SSF55144">
    <property type="entry name" value="LigT-like"/>
    <property type="match status" value="1"/>
</dbReference>
<dbReference type="AlphaFoldDB" id="A0A6I6DRQ6"/>
<dbReference type="Gene3D" id="3.90.1140.10">
    <property type="entry name" value="Cyclic phosphodiesterase"/>
    <property type="match status" value="1"/>
</dbReference>
<sequence>MSRTALIVKAPTSHDLVGLRQRFAADARTGVPPHITVLFPFVPASQLDEAATTALRRAVCSVRRFDFALTDTGWFGGEILWLAPGDASPFVRLTAAVHRAFPAYPPYGGLHDGSEPHATVGDTATHAELIGAEREVRAVLPLHGRADAVTLLVEGANGVWRESAEIPLGHE</sequence>
<evidence type="ECO:0000313" key="2">
    <source>
        <dbReference type="Proteomes" id="UP000422989"/>
    </source>
</evidence>
<dbReference type="Pfam" id="PF13563">
    <property type="entry name" value="2_5_RNA_ligase2"/>
    <property type="match status" value="1"/>
</dbReference>
<reference evidence="1 2" key="1">
    <citation type="submission" date="2018-09" db="EMBL/GenBank/DDBJ databases">
        <title>Whole genome sequencing of Microbacterium oryzae strain MB-10T.</title>
        <authorList>
            <person name="Das S.K."/>
        </authorList>
    </citation>
    <scope>NUCLEOTIDE SEQUENCE [LARGE SCALE GENOMIC DNA]</scope>
    <source>
        <strain evidence="1 2">MB-10</strain>
    </source>
</reference>
<organism evidence="1 2">
    <name type="scientific">Microbacterium oryzae</name>
    <dbReference type="NCBI Taxonomy" id="743009"/>
    <lineage>
        <taxon>Bacteria</taxon>
        <taxon>Bacillati</taxon>
        <taxon>Actinomycetota</taxon>
        <taxon>Actinomycetes</taxon>
        <taxon>Micrococcales</taxon>
        <taxon>Microbacteriaceae</taxon>
        <taxon>Microbacterium</taxon>
    </lineage>
</organism>
<proteinExistence type="predicted"/>
<dbReference type="GO" id="GO:0016874">
    <property type="term" value="F:ligase activity"/>
    <property type="evidence" value="ECO:0007669"/>
    <property type="project" value="UniProtKB-KW"/>
</dbReference>
<dbReference type="Proteomes" id="UP000422989">
    <property type="component" value="Chromosome"/>
</dbReference>
<name>A0A6I6DRQ6_9MICO</name>
<accession>A0A6I6DRQ6</accession>
<dbReference type="RefSeq" id="WP_156241159.1">
    <property type="nucleotide sequence ID" value="NZ_BAAAZL010000002.1"/>
</dbReference>
<dbReference type="KEGG" id="moj:D7D94_03050"/>
<dbReference type="EMBL" id="CP032550">
    <property type="protein sequence ID" value="QGU26756.1"/>
    <property type="molecule type" value="Genomic_DNA"/>
</dbReference>
<gene>
    <name evidence="1" type="ORF">D7D94_03050</name>
</gene>
<evidence type="ECO:0000313" key="1">
    <source>
        <dbReference type="EMBL" id="QGU26756.1"/>
    </source>
</evidence>
<protein>
    <submittedName>
        <fullName evidence="1">2'-5' RNA ligase family protein</fullName>
    </submittedName>
</protein>